<accession>A0A0M8MSE3</accession>
<dbReference type="PANTHER" id="PTHR39199:SF1">
    <property type="entry name" value="BLR5128 PROTEIN"/>
    <property type="match status" value="1"/>
</dbReference>
<sequence length="148" mass="15902">MSSDTSPSECSLEELISTMQPTLQGPAMVFVTLPPGTQCPAYVQPIMTFREVEGQTLILTAAEAQEAGLPSTYVCRMITLNVHASLEAIGFLAAITARLAKAKLSVNPVSAYYHDHLFVPQDRAQEALNILREMAATAQQSLTSSSMA</sequence>
<dbReference type="RefSeq" id="XP_017990323.1">
    <property type="nucleotide sequence ID" value="XM_018135907.1"/>
</dbReference>
<feature type="domain" description="DUF2241" evidence="1">
    <location>
        <begin position="8"/>
        <end position="76"/>
    </location>
</feature>
<keyword evidence="3" id="KW-1185">Reference proteome</keyword>
<dbReference type="VEuPathDB" id="FungiDB:Malapachy_1403"/>
<comment type="caution">
    <text evidence="2">The sequence shown here is derived from an EMBL/GenBank/DDBJ whole genome shotgun (WGS) entry which is preliminary data.</text>
</comment>
<name>A0A0M8MSE3_9BASI</name>
<dbReference type="Gene3D" id="3.30.2130.10">
    <property type="entry name" value="VC0802-like"/>
    <property type="match status" value="1"/>
</dbReference>
<evidence type="ECO:0000313" key="2">
    <source>
        <dbReference type="EMBL" id="KOS12691.1"/>
    </source>
</evidence>
<reference evidence="2 3" key="1">
    <citation type="submission" date="2015-07" db="EMBL/GenBank/DDBJ databases">
        <title>Draft Genome Sequence of Malassezia furfur CBS1878 and Malassezia pachydermatis CBS1879.</title>
        <authorList>
            <person name="Triana S."/>
            <person name="Ohm R."/>
            <person name="Gonzalez A."/>
            <person name="DeCock H."/>
            <person name="Restrepo S."/>
            <person name="Celis A."/>
        </authorList>
    </citation>
    <scope>NUCLEOTIDE SEQUENCE [LARGE SCALE GENOMIC DNA]</scope>
    <source>
        <strain evidence="2 3">CBS 1879</strain>
    </source>
</reference>
<gene>
    <name evidence="2" type="ORF">Malapachy_1403</name>
</gene>
<proteinExistence type="predicted"/>
<dbReference type="Pfam" id="PF10000">
    <property type="entry name" value="ACT_3"/>
    <property type="match status" value="1"/>
</dbReference>
<dbReference type="OrthoDB" id="10064407at2759"/>
<dbReference type="AlphaFoldDB" id="A0A0M8MSE3"/>
<dbReference type="GO" id="GO:0046394">
    <property type="term" value="P:carboxylic acid biosynthetic process"/>
    <property type="evidence" value="ECO:0007669"/>
    <property type="project" value="UniProtKB-ARBA"/>
</dbReference>
<dbReference type="EMBL" id="LGAV01000009">
    <property type="protein sequence ID" value="KOS12691.1"/>
    <property type="molecule type" value="Genomic_DNA"/>
</dbReference>
<evidence type="ECO:0000259" key="1">
    <source>
        <dbReference type="Pfam" id="PF10000"/>
    </source>
</evidence>
<dbReference type="GeneID" id="28727782"/>
<dbReference type="STRING" id="77020.A0A0M8MSE3"/>
<protein>
    <recommendedName>
        <fullName evidence="1">DUF2241 domain-containing protein</fullName>
    </recommendedName>
</protein>
<dbReference type="Proteomes" id="UP000037751">
    <property type="component" value="Unassembled WGS sequence"/>
</dbReference>
<dbReference type="GO" id="GO:0006520">
    <property type="term" value="P:amino acid metabolic process"/>
    <property type="evidence" value="ECO:0007669"/>
    <property type="project" value="UniProtKB-ARBA"/>
</dbReference>
<dbReference type="InterPro" id="IPR045865">
    <property type="entry name" value="ACT-like_dom_sf"/>
</dbReference>
<dbReference type="SUPFAM" id="SSF55021">
    <property type="entry name" value="ACT-like"/>
    <property type="match status" value="2"/>
</dbReference>
<dbReference type="InterPro" id="IPR018717">
    <property type="entry name" value="DUF2241"/>
</dbReference>
<evidence type="ECO:0000313" key="3">
    <source>
        <dbReference type="Proteomes" id="UP000037751"/>
    </source>
</evidence>
<dbReference type="PANTHER" id="PTHR39199">
    <property type="entry name" value="BLR5128 PROTEIN"/>
    <property type="match status" value="1"/>
</dbReference>
<organism evidence="2 3">
    <name type="scientific">Malassezia pachydermatis</name>
    <dbReference type="NCBI Taxonomy" id="77020"/>
    <lineage>
        <taxon>Eukaryota</taxon>
        <taxon>Fungi</taxon>
        <taxon>Dikarya</taxon>
        <taxon>Basidiomycota</taxon>
        <taxon>Ustilaginomycotina</taxon>
        <taxon>Malasseziomycetes</taxon>
        <taxon>Malasseziales</taxon>
        <taxon>Malasseziaceae</taxon>
        <taxon>Malassezia</taxon>
    </lineage>
</organism>